<protein>
    <submittedName>
        <fullName evidence="2 3">Uncharacterized protein</fullName>
    </submittedName>
</protein>
<dbReference type="RefSeq" id="XP_002426637.1">
    <property type="nucleotide sequence ID" value="XM_002426592.1"/>
</dbReference>
<reference evidence="2" key="1">
    <citation type="submission" date="2007-04" db="EMBL/GenBank/DDBJ databases">
        <title>Annotation of Pediculus humanus corporis strain USDA.</title>
        <authorList>
            <person name="Kirkness E."/>
            <person name="Hannick L."/>
            <person name="Hass B."/>
            <person name="Bruggner R."/>
            <person name="Lawson D."/>
            <person name="Bidwell S."/>
            <person name="Joardar V."/>
            <person name="Caler E."/>
            <person name="Walenz B."/>
            <person name="Inman J."/>
            <person name="Schobel S."/>
            <person name="Galinsky K."/>
            <person name="Amedeo P."/>
            <person name="Strausberg R."/>
        </authorList>
    </citation>
    <scope>NUCLEOTIDE SEQUENCE</scope>
    <source>
        <strain evidence="2">USDA</strain>
    </source>
</reference>
<organism>
    <name type="scientific">Pediculus humanus subsp. corporis</name>
    <name type="common">Body louse</name>
    <dbReference type="NCBI Taxonomy" id="121224"/>
    <lineage>
        <taxon>Eukaryota</taxon>
        <taxon>Metazoa</taxon>
        <taxon>Ecdysozoa</taxon>
        <taxon>Arthropoda</taxon>
        <taxon>Hexapoda</taxon>
        <taxon>Insecta</taxon>
        <taxon>Pterygota</taxon>
        <taxon>Neoptera</taxon>
        <taxon>Paraneoptera</taxon>
        <taxon>Psocodea</taxon>
        <taxon>Troctomorpha</taxon>
        <taxon>Phthiraptera</taxon>
        <taxon>Anoplura</taxon>
        <taxon>Pediculidae</taxon>
        <taxon>Pediculus</taxon>
    </lineage>
</organism>
<feature type="region of interest" description="Disordered" evidence="1">
    <location>
        <begin position="1"/>
        <end position="24"/>
    </location>
</feature>
<feature type="compositionally biased region" description="Basic and acidic residues" evidence="1">
    <location>
        <begin position="8"/>
        <end position="17"/>
    </location>
</feature>
<dbReference type="GeneID" id="8235518"/>
<dbReference type="EMBL" id="DS235248">
    <property type="protein sequence ID" value="EEB13899.1"/>
    <property type="molecule type" value="Genomic_DNA"/>
</dbReference>
<dbReference type="InParanoid" id="E0VKJ3"/>
<dbReference type="AlphaFoldDB" id="E0VKJ3"/>
<gene>
    <name evidence="3" type="primary">8235518</name>
    <name evidence="2" type="ORF">Phum_PHUM265810</name>
</gene>
<evidence type="ECO:0000313" key="3">
    <source>
        <dbReference type="EnsemblMetazoa" id="PHUM265810-PA"/>
    </source>
</evidence>
<reference evidence="3" key="3">
    <citation type="submission" date="2020-05" db="UniProtKB">
        <authorList>
            <consortium name="EnsemblMetazoa"/>
        </authorList>
    </citation>
    <scope>IDENTIFICATION</scope>
    <source>
        <strain evidence="3">USDA</strain>
    </source>
</reference>
<dbReference type="VEuPathDB" id="VectorBase:PHUM265810"/>
<keyword evidence="4" id="KW-1185">Reference proteome</keyword>
<dbReference type="CTD" id="8235518"/>
<dbReference type="Proteomes" id="UP000009046">
    <property type="component" value="Unassembled WGS sequence"/>
</dbReference>
<proteinExistence type="predicted"/>
<sequence length="98" mass="10788">MKKKKKTFKDEEADTSRKNLGRNALGGPNFLSLLSFSVGKLKINGFGEGGGRSHISFSVSESLSRDVFPVVLLYTPLHLTSLSPFPPAHPCVFFPFFL</sequence>
<evidence type="ECO:0000313" key="2">
    <source>
        <dbReference type="EMBL" id="EEB13899.1"/>
    </source>
</evidence>
<dbReference type="EMBL" id="AAZO01003074">
    <property type="status" value="NOT_ANNOTATED_CDS"/>
    <property type="molecule type" value="Genomic_DNA"/>
</dbReference>
<reference evidence="2" key="2">
    <citation type="submission" date="2007-04" db="EMBL/GenBank/DDBJ databases">
        <title>The genome of the human body louse.</title>
        <authorList>
            <consortium name="The Human Body Louse Genome Consortium"/>
            <person name="Kirkness E."/>
            <person name="Walenz B."/>
            <person name="Hass B."/>
            <person name="Bruggner R."/>
            <person name="Strausberg R."/>
        </authorList>
    </citation>
    <scope>NUCLEOTIDE SEQUENCE</scope>
    <source>
        <strain evidence="2">USDA</strain>
    </source>
</reference>
<accession>E0VKJ3</accession>
<evidence type="ECO:0000256" key="1">
    <source>
        <dbReference type="SAM" id="MobiDB-lite"/>
    </source>
</evidence>
<dbReference type="KEGG" id="phu:Phum_PHUM265810"/>
<evidence type="ECO:0000313" key="4">
    <source>
        <dbReference type="Proteomes" id="UP000009046"/>
    </source>
</evidence>
<dbReference type="EnsemblMetazoa" id="PHUM265810-RA">
    <property type="protein sequence ID" value="PHUM265810-PA"/>
    <property type="gene ID" value="PHUM265810"/>
</dbReference>
<name>E0VKJ3_PEDHC</name>
<dbReference type="HOGENOM" id="CLU_2336096_0_0_1"/>